<dbReference type="EMBL" id="BGPR01000380">
    <property type="protein sequence ID" value="GBM16876.1"/>
    <property type="molecule type" value="Genomic_DNA"/>
</dbReference>
<proteinExistence type="predicted"/>
<evidence type="ECO:0000313" key="2">
    <source>
        <dbReference type="Proteomes" id="UP000499080"/>
    </source>
</evidence>
<dbReference type="AlphaFoldDB" id="A0A4Y2DLK1"/>
<keyword evidence="2" id="KW-1185">Reference proteome</keyword>
<reference evidence="1 2" key="1">
    <citation type="journal article" date="2019" name="Sci. Rep.">
        <title>Orb-weaving spider Araneus ventricosus genome elucidates the spidroin gene catalogue.</title>
        <authorList>
            <person name="Kono N."/>
            <person name="Nakamura H."/>
            <person name="Ohtoshi R."/>
            <person name="Moran D.A.P."/>
            <person name="Shinohara A."/>
            <person name="Yoshida Y."/>
            <person name="Fujiwara M."/>
            <person name="Mori M."/>
            <person name="Tomita M."/>
            <person name="Arakawa K."/>
        </authorList>
    </citation>
    <scope>NUCLEOTIDE SEQUENCE [LARGE SCALE GENOMIC DNA]</scope>
</reference>
<sequence>MTDIGVGESHDQHGSIVFYQPCHSRVTSLWYSIYTPQKEVVNPGRFISSHISPQLMFALSLTTVPCPLNRYGRCNGFRHGDMGRRSALDNHPQLVTNVGISESHDQRGSIIFNAYRYSHFPTAHVCPVLDNHPQLVTDVGVGESHDHRWGDEDEQEHVDLVRPPQPRLEPVADAPVRTVALTNFQMYLERNNGQ</sequence>
<evidence type="ECO:0000313" key="1">
    <source>
        <dbReference type="EMBL" id="GBM16876.1"/>
    </source>
</evidence>
<gene>
    <name evidence="1" type="ORF">AVEN_99765_1</name>
</gene>
<organism evidence="1 2">
    <name type="scientific">Araneus ventricosus</name>
    <name type="common">Orbweaver spider</name>
    <name type="synonym">Epeira ventricosa</name>
    <dbReference type="NCBI Taxonomy" id="182803"/>
    <lineage>
        <taxon>Eukaryota</taxon>
        <taxon>Metazoa</taxon>
        <taxon>Ecdysozoa</taxon>
        <taxon>Arthropoda</taxon>
        <taxon>Chelicerata</taxon>
        <taxon>Arachnida</taxon>
        <taxon>Araneae</taxon>
        <taxon>Araneomorphae</taxon>
        <taxon>Entelegynae</taxon>
        <taxon>Araneoidea</taxon>
        <taxon>Araneidae</taxon>
        <taxon>Araneus</taxon>
    </lineage>
</organism>
<comment type="caution">
    <text evidence="1">The sequence shown here is derived from an EMBL/GenBank/DDBJ whole genome shotgun (WGS) entry which is preliminary data.</text>
</comment>
<accession>A0A4Y2DLK1</accession>
<protein>
    <submittedName>
        <fullName evidence="1">Uncharacterized protein</fullName>
    </submittedName>
</protein>
<name>A0A4Y2DLK1_ARAVE</name>
<dbReference type="Proteomes" id="UP000499080">
    <property type="component" value="Unassembled WGS sequence"/>
</dbReference>